<protein>
    <submittedName>
        <fullName evidence="1">Uncharacterized protein</fullName>
    </submittedName>
</protein>
<proteinExistence type="predicted"/>
<keyword evidence="2" id="KW-1185">Reference proteome</keyword>
<reference evidence="1" key="1">
    <citation type="submission" date="2022-11" db="EMBL/GenBank/DDBJ databases">
        <title>Genome Sequence of Boeremia exigua.</title>
        <authorList>
            <person name="Buettner E."/>
        </authorList>
    </citation>
    <scope>NUCLEOTIDE SEQUENCE</scope>
    <source>
        <strain evidence="1">CU02</strain>
    </source>
</reference>
<sequence>MKLSIITTTAAALAASTGVSAVPAARSEDTTPNPLHARGLWFRDECHATIGGTVVGGSTLWMLRNTWNNRFGGDFGGNLGVYGIKGVCCWGQCLWVLSEGQGRSWSGDAWGNALSRLTGITGSSQRGLCGARINNDAYLILMSAQHDQVTHQGLKMSDHFGDTCGGRPPW</sequence>
<dbReference type="Proteomes" id="UP001153331">
    <property type="component" value="Unassembled WGS sequence"/>
</dbReference>
<gene>
    <name evidence="1" type="ORF">OPT61_g1380</name>
</gene>
<comment type="caution">
    <text evidence="1">The sequence shown here is derived from an EMBL/GenBank/DDBJ whole genome shotgun (WGS) entry which is preliminary data.</text>
</comment>
<evidence type="ECO:0000313" key="2">
    <source>
        <dbReference type="Proteomes" id="UP001153331"/>
    </source>
</evidence>
<name>A0ACC2IQF6_9PLEO</name>
<accession>A0ACC2IQF6</accession>
<evidence type="ECO:0000313" key="1">
    <source>
        <dbReference type="EMBL" id="KAJ8117424.1"/>
    </source>
</evidence>
<dbReference type="EMBL" id="JAPHNI010000053">
    <property type="protein sequence ID" value="KAJ8117424.1"/>
    <property type="molecule type" value="Genomic_DNA"/>
</dbReference>
<organism evidence="1 2">
    <name type="scientific">Boeremia exigua</name>
    <dbReference type="NCBI Taxonomy" id="749465"/>
    <lineage>
        <taxon>Eukaryota</taxon>
        <taxon>Fungi</taxon>
        <taxon>Dikarya</taxon>
        <taxon>Ascomycota</taxon>
        <taxon>Pezizomycotina</taxon>
        <taxon>Dothideomycetes</taxon>
        <taxon>Pleosporomycetidae</taxon>
        <taxon>Pleosporales</taxon>
        <taxon>Pleosporineae</taxon>
        <taxon>Didymellaceae</taxon>
        <taxon>Boeremia</taxon>
    </lineage>
</organism>